<accession>A0A7X3JXY9</accession>
<evidence type="ECO:0000313" key="2">
    <source>
        <dbReference type="EMBL" id="MVO98447.1"/>
    </source>
</evidence>
<evidence type="ECO:0000313" key="3">
    <source>
        <dbReference type="Proteomes" id="UP000490800"/>
    </source>
</evidence>
<protein>
    <submittedName>
        <fullName evidence="2">Uncharacterized protein</fullName>
    </submittedName>
</protein>
<keyword evidence="1" id="KW-1133">Transmembrane helix</keyword>
<gene>
    <name evidence="2" type="ORF">EDM21_02685</name>
</gene>
<evidence type="ECO:0000256" key="1">
    <source>
        <dbReference type="SAM" id="Phobius"/>
    </source>
</evidence>
<dbReference type="OrthoDB" id="2970479at2"/>
<organism evidence="2 3">
    <name type="scientific">Paenibacillus lutrae</name>
    <dbReference type="NCBI Taxonomy" id="2078573"/>
    <lineage>
        <taxon>Bacteria</taxon>
        <taxon>Bacillati</taxon>
        <taxon>Bacillota</taxon>
        <taxon>Bacilli</taxon>
        <taxon>Bacillales</taxon>
        <taxon>Paenibacillaceae</taxon>
        <taxon>Paenibacillus</taxon>
    </lineage>
</organism>
<keyword evidence="1" id="KW-0472">Membrane</keyword>
<keyword evidence="3" id="KW-1185">Reference proteome</keyword>
<proteinExistence type="predicted"/>
<dbReference type="EMBL" id="RHLK01000002">
    <property type="protein sequence ID" value="MVO98447.1"/>
    <property type="molecule type" value="Genomic_DNA"/>
</dbReference>
<dbReference type="AlphaFoldDB" id="A0A7X3JXY9"/>
<name>A0A7X3JXY9_9BACL</name>
<reference evidence="2 3" key="1">
    <citation type="journal article" date="2019" name="Microorganisms">
        <title>Paenibacillus lutrae sp. nov., A Chitinolytic Species Isolated from A River Otter in Castril Natural Park, Granada, Spain.</title>
        <authorList>
            <person name="Rodriguez M."/>
            <person name="Reina J.C."/>
            <person name="Bejar V."/>
            <person name="Llamas I."/>
        </authorList>
    </citation>
    <scope>NUCLEOTIDE SEQUENCE [LARGE SCALE GENOMIC DNA]</scope>
    <source>
        <strain evidence="2 3">N10</strain>
    </source>
</reference>
<dbReference type="RefSeq" id="WP_157332706.1">
    <property type="nucleotide sequence ID" value="NZ_RHLK01000002.1"/>
</dbReference>
<sequence length="98" mass="11116">MNEEQARKWSHTRRKGPGRFVALHYALPASFILTALVTLVEFLGNGELIPIWLPIRIIVFGFVGFFIGMFQFQSKDKKYLEAAPGFGLPTAFETKPSR</sequence>
<comment type="caution">
    <text evidence="2">The sequence shown here is derived from an EMBL/GenBank/DDBJ whole genome shotgun (WGS) entry which is preliminary data.</text>
</comment>
<feature type="transmembrane region" description="Helical" evidence="1">
    <location>
        <begin position="49"/>
        <end position="70"/>
    </location>
</feature>
<keyword evidence="1" id="KW-0812">Transmembrane</keyword>
<dbReference type="Proteomes" id="UP000490800">
    <property type="component" value="Unassembled WGS sequence"/>
</dbReference>
<feature type="transmembrane region" description="Helical" evidence="1">
    <location>
        <begin position="21"/>
        <end position="43"/>
    </location>
</feature>